<dbReference type="EMBL" id="CM045768">
    <property type="protein sequence ID" value="KAI7984149.1"/>
    <property type="molecule type" value="Genomic_DNA"/>
</dbReference>
<evidence type="ECO:0000313" key="2">
    <source>
        <dbReference type="Proteomes" id="UP001060215"/>
    </source>
</evidence>
<accession>A0ACC0F6P4</accession>
<comment type="caution">
    <text evidence="1">The sequence shown here is derived from an EMBL/GenBank/DDBJ whole genome shotgun (WGS) entry which is preliminary data.</text>
</comment>
<sequence length="326" mass="36653">MLLLRFPVPPPCKTSLSPSSQHKPIPPPISLISKTNQTNIKISHSLPKFRKPVVSSAPNAAARGGQQTETVVSNNGHLSAEEEELPEGLQRDLMPKHVAVILDGNRRWGQQRGLPVDETHRAGGQKMREIASLCQKWGVKVLSVFAFSTENWVRPQEEVDILMNLFGEQMISYFGEAMRTGVRVSIIGDKSKLPKIIQNIACELEESTKANTQFHIIAALNYGGQQDITQACKKVAGKVKEGLIQVEDINNNLIKEELETNCTEYPNPDLLIRTSGEIRVSNFMLWQLAYTEMLFVDKLWPDFEESDFVEALRSFQQRLRRYGGQA</sequence>
<name>A0ACC0F6P4_9ERIC</name>
<gene>
    <name evidence="1" type="ORF">LOK49_LG15G01245</name>
</gene>
<protein>
    <submittedName>
        <fullName evidence="1">Dehydrodolichyl diphosphate synthase 2</fullName>
    </submittedName>
</protein>
<keyword evidence="2" id="KW-1185">Reference proteome</keyword>
<reference evidence="1 2" key="1">
    <citation type="journal article" date="2022" name="Plant J.">
        <title>Chromosome-level genome of Camellia lanceoleosa provides a valuable resource for understanding genome evolution and self-incompatibility.</title>
        <authorList>
            <person name="Gong W."/>
            <person name="Xiao S."/>
            <person name="Wang L."/>
            <person name="Liao Z."/>
            <person name="Chang Y."/>
            <person name="Mo W."/>
            <person name="Hu G."/>
            <person name="Li W."/>
            <person name="Zhao G."/>
            <person name="Zhu H."/>
            <person name="Hu X."/>
            <person name="Ji K."/>
            <person name="Xiang X."/>
            <person name="Song Q."/>
            <person name="Yuan D."/>
            <person name="Jin S."/>
            <person name="Zhang L."/>
        </authorList>
    </citation>
    <scope>NUCLEOTIDE SEQUENCE [LARGE SCALE GENOMIC DNA]</scope>
    <source>
        <strain evidence="1">SQ_2022a</strain>
    </source>
</reference>
<evidence type="ECO:0000313" key="1">
    <source>
        <dbReference type="EMBL" id="KAI7984149.1"/>
    </source>
</evidence>
<organism evidence="1 2">
    <name type="scientific">Camellia lanceoleosa</name>
    <dbReference type="NCBI Taxonomy" id="1840588"/>
    <lineage>
        <taxon>Eukaryota</taxon>
        <taxon>Viridiplantae</taxon>
        <taxon>Streptophyta</taxon>
        <taxon>Embryophyta</taxon>
        <taxon>Tracheophyta</taxon>
        <taxon>Spermatophyta</taxon>
        <taxon>Magnoliopsida</taxon>
        <taxon>eudicotyledons</taxon>
        <taxon>Gunneridae</taxon>
        <taxon>Pentapetalae</taxon>
        <taxon>asterids</taxon>
        <taxon>Ericales</taxon>
        <taxon>Theaceae</taxon>
        <taxon>Camellia</taxon>
    </lineage>
</organism>
<proteinExistence type="predicted"/>
<dbReference type="Proteomes" id="UP001060215">
    <property type="component" value="Chromosome 11"/>
</dbReference>